<dbReference type="Pfam" id="PF12774">
    <property type="entry name" value="AAA_6"/>
    <property type="match status" value="1"/>
</dbReference>
<name>A0ABP0PXM5_9DINO</name>
<dbReference type="InterPro" id="IPR035699">
    <property type="entry name" value="AAA_6"/>
</dbReference>
<proteinExistence type="predicted"/>
<feature type="compositionally biased region" description="Polar residues" evidence="2">
    <location>
        <begin position="218"/>
        <end position="231"/>
    </location>
</feature>
<feature type="coiled-coil region" evidence="1">
    <location>
        <begin position="1463"/>
        <end position="1523"/>
    </location>
</feature>
<dbReference type="Pfam" id="PF08393">
    <property type="entry name" value="DHC_N2"/>
    <property type="match status" value="2"/>
</dbReference>
<dbReference type="Proteomes" id="UP001642464">
    <property type="component" value="Unassembled WGS sequence"/>
</dbReference>
<feature type="domain" description="Dynein heavy chain hydrolytic ATP-binding dynein motor region" evidence="4">
    <location>
        <begin position="2334"/>
        <end position="2518"/>
    </location>
</feature>
<feature type="compositionally biased region" description="Acidic residues" evidence="2">
    <location>
        <begin position="3549"/>
        <end position="3558"/>
    </location>
</feature>
<feature type="domain" description="Dynein heavy chain linker" evidence="3">
    <location>
        <begin position="1559"/>
        <end position="1766"/>
    </location>
</feature>
<feature type="region of interest" description="Disordered" evidence="2">
    <location>
        <begin position="21"/>
        <end position="40"/>
    </location>
</feature>
<gene>
    <name evidence="5" type="ORF">SCF082_LOCUS38372</name>
</gene>
<dbReference type="InterPro" id="IPR026983">
    <property type="entry name" value="DHC"/>
</dbReference>
<evidence type="ECO:0000313" key="6">
    <source>
        <dbReference type="Proteomes" id="UP001642464"/>
    </source>
</evidence>
<comment type="caution">
    <text evidence="5">The sequence shown here is derived from an EMBL/GenBank/DDBJ whole genome shotgun (WGS) entry which is preliminary data.</text>
</comment>
<dbReference type="Gene3D" id="1.20.920.20">
    <property type="match status" value="1"/>
</dbReference>
<feature type="compositionally biased region" description="Low complexity" evidence="2">
    <location>
        <begin position="2676"/>
        <end position="2687"/>
    </location>
</feature>
<dbReference type="InterPro" id="IPR027417">
    <property type="entry name" value="P-loop_NTPase"/>
</dbReference>
<feature type="region of interest" description="Disordered" evidence="2">
    <location>
        <begin position="218"/>
        <end position="263"/>
    </location>
</feature>
<accession>A0ABP0PXM5</accession>
<keyword evidence="1" id="KW-0175">Coiled coil</keyword>
<dbReference type="SUPFAM" id="SSF52540">
    <property type="entry name" value="P-loop containing nucleoside triphosphate hydrolases"/>
    <property type="match status" value="1"/>
</dbReference>
<reference evidence="5 6" key="1">
    <citation type="submission" date="2024-02" db="EMBL/GenBank/DDBJ databases">
        <authorList>
            <person name="Chen Y."/>
            <person name="Shah S."/>
            <person name="Dougan E. K."/>
            <person name="Thang M."/>
            <person name="Chan C."/>
        </authorList>
    </citation>
    <scope>NUCLEOTIDE SEQUENCE [LARGE SCALE GENOMIC DNA]</scope>
</reference>
<evidence type="ECO:0000259" key="4">
    <source>
        <dbReference type="Pfam" id="PF12774"/>
    </source>
</evidence>
<dbReference type="EMBL" id="CAXAMM010038731">
    <property type="protein sequence ID" value="CAK9080521.1"/>
    <property type="molecule type" value="Genomic_DNA"/>
</dbReference>
<organism evidence="5 6">
    <name type="scientific">Durusdinium trenchii</name>
    <dbReference type="NCBI Taxonomy" id="1381693"/>
    <lineage>
        <taxon>Eukaryota</taxon>
        <taxon>Sar</taxon>
        <taxon>Alveolata</taxon>
        <taxon>Dinophyceae</taxon>
        <taxon>Suessiales</taxon>
        <taxon>Symbiodiniaceae</taxon>
        <taxon>Durusdinium</taxon>
    </lineage>
</organism>
<dbReference type="PANTHER" id="PTHR10676">
    <property type="entry name" value="DYNEIN HEAVY CHAIN FAMILY PROTEIN"/>
    <property type="match status" value="1"/>
</dbReference>
<evidence type="ECO:0000256" key="2">
    <source>
        <dbReference type="SAM" id="MobiDB-lite"/>
    </source>
</evidence>
<dbReference type="PANTHER" id="PTHR10676:SF242">
    <property type="entry name" value="DYNEIN AXONEMAL HEAVY CHAIN 3"/>
    <property type="match status" value="1"/>
</dbReference>
<feature type="domain" description="Dynein heavy chain linker" evidence="3">
    <location>
        <begin position="1854"/>
        <end position="2025"/>
    </location>
</feature>
<evidence type="ECO:0000259" key="3">
    <source>
        <dbReference type="Pfam" id="PF08393"/>
    </source>
</evidence>
<feature type="region of interest" description="Disordered" evidence="2">
    <location>
        <begin position="2675"/>
        <end position="2715"/>
    </location>
</feature>
<feature type="region of interest" description="Disordered" evidence="2">
    <location>
        <begin position="570"/>
        <end position="596"/>
    </location>
</feature>
<feature type="region of interest" description="Disordered" evidence="2">
    <location>
        <begin position="5068"/>
        <end position="5103"/>
    </location>
</feature>
<evidence type="ECO:0000313" key="5">
    <source>
        <dbReference type="EMBL" id="CAK9080521.1"/>
    </source>
</evidence>
<dbReference type="InterPro" id="IPR013602">
    <property type="entry name" value="Dynein_heavy_linker"/>
</dbReference>
<keyword evidence="6" id="KW-1185">Reference proteome</keyword>
<feature type="region of interest" description="Disordered" evidence="2">
    <location>
        <begin position="3538"/>
        <end position="3558"/>
    </location>
</feature>
<protein>
    <submittedName>
        <fullName evidence="5">Dynein axonemal heavy chain 3 (Axonemal beta dynein heavy chain 3) (Ciliary dynein heavy chain 3)</fullName>
    </submittedName>
</protein>
<dbReference type="Gene3D" id="3.40.50.300">
    <property type="entry name" value="P-loop containing nucleotide triphosphate hydrolases"/>
    <property type="match status" value="1"/>
</dbReference>
<feature type="compositionally biased region" description="Polar residues" evidence="2">
    <location>
        <begin position="2706"/>
        <end position="2715"/>
    </location>
</feature>
<evidence type="ECO:0000256" key="1">
    <source>
        <dbReference type="SAM" id="Coils"/>
    </source>
</evidence>
<sequence length="5792" mass="642164">MNIDDMSGDVDWEEYVGWQEDCSSRGKGKRDDGVRGGGEMADAAVGTHRAIELIEAAIAETSRTREEVDATILDQTPKVVTKKLVFLQQRPARAAGLDLVQVDEEVEEEEDSQQGMVEEEGVLDETALGQSREELQEPQQRADNLSKLEARDEAAALEGATSWKSYRPFKSDNARIVARRPEAPAPVRAVLLSPRQAAHLAYDSKSLALEGIQELPSFSTAPGQRVDSNQELVERSRPRKKRTPPPSLRPAQELDAYRPSPGFWEKHHDAAAQEEANKRLKAAAKARLKDSQQFFLGATKDSMSSRIAAFYSPFRLLGRSAKHVPSFRPLKRRRKRIPQRQAQVKQSMDESRGVIPQRKLFGVPLRSQEKRVLLLHNYDVGPGVCGHEARTNQESHPCTLADAAWVSDDHSGCSGRRNGVTPGFLLTYSVKHDMAVEVPCSVISFDATTKMYRIALLMAPHKIPQGGLGKDTATVQKKCPRTILRFEREPVVCFYARMRMADKLRELAGSIWRWEEFQRHQRKVLGRFSLDKRVAGVQKDHVCTSGLWDMRERIVSRSLEFSTLTLSQRPAEVRKADEEPQSVLDPQPALPRNPSLASLSNRFREIRSLLGPLCDETVEAGTGEARSFSSDNDSAREAVRGLVDTIFTKLVTAQQEQGGSAADETTVVGTELQRYSLSRTLQSTHEMLAHELTHVVDEHMAAAASRYFLLQCSKSSRELERCRRRIMRPWRSVPSWMHPKRIQLYNFNLPEWDLGNVLAAKLEREKCWERRNHIMAIHARSLPFKSMKEQVQDVFFATFPRLRLVITTMHDYGADLHGFLSNEFVKEATDCKTNESPAKRQGHVKKQIGLFLDLEEDFAPPLRVESFTKMQALHLQTVVHLLSSKWVHGVTMLFLGKLNKTPGPGREDFNFFTNDLAAFDQSCTAKLITRSLLLMRQNLLDFVSLSLERYIGVFEDRAGCFTKFCNVKQSNGRQGDVLFEKRITERSGQRGFFTIHLHYSTGADFSPALEDVRQTVLSTLANVGSALVDLIEDPTGEWTPVLKALMVVAAGESTERDRFKPFLDIDQTKTMTVRRRKVSDNRYSFFRTIHQNHDDPLADFSNALWNSKCRLDVIISEAVSMAQSVIDRIHAFELEILGSINAPISHIASLNLRVYTAWFARPLVKRFAGSERDDTGDVSMFMSLRFGGTGGFGAAGHAGGSDCSDSGDSLFGTGPEDDSLMFQGLDLSESDSEGDERADASLLRSKSTIKRTRERRRRQSLVDADFVLTGAESFPASEEELERSYRESSSIDAEASMLTRCHAEVTRLRGLIFKIEEEIPTDVRVPLFEVESRQAKNNLMEACKRLVDTLLNELVAQSLVFLARAQDKYQELEEKLKRPIQSAEDLRRLWDLEEDMHENLLEEIQRTLVDRALHRFDVLDSVYFLRSSNVVAHEMKVKLAPARLAKLCTESLDNAQSKSGLFLTNTNREKESLRGRFQQLKHRFEAVRDSDEINNCVAISAEAEHLQDNLATTLEEIEAIVQKIRVFDRPRRGDPSHRLGKVRPSASSLDADALCREVKKVNHEFQFYTQLWTVVADATEALDLWKRGVFMDINPAQVEAALHGDTGWVGTTSSLLKHFSPDDDAKAFGVCIKLRTMLEEFELNLPLINLLRSDALKPRHWHQIIDLMVPMDGKVLASLLGLNREQWLADKRQVIPSASGLPALLPSTGMPSMRAEEEINRGLLSLGKLQELRVAHYIDEVSQICFIAEREYQNEQTLTEQQCRLESHQVMCNTAGGVQHIVLTPGLLGEASSTETSSQDPPASVTNAELDAVATEPRAQHLSSREQASTVDAPCLAHASSPESATTPLDLLSLEQIVDEQLVVARRIERSVFSKQGGILRKAERWGSMLDALGQWTRAVGTFQRLWTPLERVFGRGGEAIVALGDKEIQSFRFADVVWKKMTKTLQDSRVSVLLIAKTLAGHGAARVAELDPDYRILPVQVMNDLVECMEVVSRELAVKLRSYRDKCPSLFLLSDSQLIKFISDNHFDSSRLYETIPFVVGDLKHLELDWAPIPPGSERFLNAKSQFKNEIALLGDDGDVAGFDAQQITAVGPSATDTANRVQLSEGNTVDVALRINLKGEASPSVDFLRKSVAVVDWVPRLEECIRKQINADTHAVFRQISSGEFNMVAGLKVLGQQVLLVAHSLIWTGKLDVAFQECLHGEVVRAVLSSYSTSHFAKASLVQETLPQQSDSNDVKRHAEPQQNTVQTLRGEVDALTKLVIGTLHSMRLQRQHLHIVTSAEALLAMLSQLEEILLRSDSFFWHLNFRYYTTTNGKGATGIELRTAGDLSLGYQFNFQGSLQRLVLEPQTLRVLRAMVLSARTVHAGVLIGEVGSGKNLLVRELATMAGARLVGFNSAWLEPANGVPSTDLLEGVVQSHVWAAFELMDARSWAALVTWVPQLLNSLRVRQGMEGAAVFLTTNASFSASAQGNGVISGVPEATRALMRVISIAPPDLVPILLCLFRTAFDVDRSVALSVALSTVNVFATLDRLAPQNGIMNLRVIQEVLQDALNRSEQLKASTAANRVTGRANLLNQGLKVSSSASNINMVVSQASFAVLVRRLGMRHWPIIKAIVQSVFGDINDSKVKEILLRKQEFGDDMKRASNQRESVLRSIRRHSLSSLKLRRRRLGIDRSTVTSQQDTSVSGRMLARAPKRSTLEGVNHGPTSSSGESATTKFISTLLTHALTNRGKKAYESGLLPACHEFLEALGLHPSVDHESAFSKTWSRGLVVVGPPRSGKSTLMAVVMEAIRLVKETQKHRGNVIRIFPGALSLAELLGGCTEAGVWADGLLITAVKQVAAERVEMDEWVSFGDVQGHFHKQHLSDKFLGGADFRDFAAQVAAAANHVSFVVLDGDVRAEWMSLGFEALVQDSHRFLVTRCPSADVVDLQGAGTPRVVLETTSLENLSPGALAKSTIVHIGSETVGWQELIFAWLACTPPESVRFGVSHPKYLAEALRPWKKYLELLVGRFFAPVLELFIPVGARLGKTAEFVLLANALLEENQQEILDSEDPEYGLEGAVVQAVTWTIGVVQTSTWINPGKSAESGQSGKRSELSATFEGAFRALLCAHEEDQSESRKGSHLVRTFLMEQSRILTIKTLLPSNRMVIDFVFDFSAMEWKTWEDWSEALGPAEDGGPLAVQREEHSEGLSSQWISLRNHGTLFLPSATDHRNVYILGTLIRNGRDVDCLGSGSPLLVGKTIELLERFHNTVLGASFLSVQASLASRDATFQASVLHVLERQYGQVYAPPAIADESVVLRNHADVGSSSTFPDRCVAWVTDVSMDGPAADQLRQFAETGSFYGSAADHLKVARARAITLQGTSLVLFGSPRLSHTRLGRAVESKVPLASVMEGSKQMMFFRRLLRSRFQASPDLFGLCGQVLLPLSDELCRLVQTVREKDCDGSRMLHRIVYALRCTSNHYDSDPKELASKVLEIWLNQVWTVSVNVSADANWASSTILRRVHESIPQIAKRCSNAAAIVHRTTMLYDVNHVVEARKTGVPSQRRGEQEGDSDSDDGVVEEVELAPKHHSGPMKAKVELGQASVVQLDMSEPRRPCVMGTMAADNSIADLRFIGGIWVADSVSRLSREIAFSREIGLSNSSSRRGLVACCDLDNTQLGPFVASELARKHSMESIFLLPEASRTAWLNTLRKVLFDAVVESMGLSHKRKQVLLIVDADQLRACAHDPGDPSFSGETILMDLRSLAETADLPALWNWSQPKSEMVSSAEIQWQEDLVKHFATMKLKQSTNRATNQFVVSLASGNLGSRRSRPANASCKVRSEMSLACDDDAARVSDLVRAIQEQPNQRSAFLAEFALAVKERVQIVVLEAGTDGSLMQMPNRIPLLPRASQGILVDLVKGVLKSACCGDSGKEKLLPLFPGNESQRTRMNEGLLEFAQLVLEMHEIVMHVLELQEGAQCPSKETSEDLAATVLRFAWVAARKVTTRRAALQREMRQVEQALMMVDVANLLVKSFQQEVEALNPTLAEAMRAVEKTSAEVDLLNSKNEHQHSQLQEQAAEWTRLSADVDRLRGEIEEAIEDVTPRLSLASEALGKVQRARLAELRSQRNPSSHMATVMQAVYMVYKNEPAEVREELCIEAKQDLMEQLSAANLASGELEERLAAVETQFSVKEFYWSRVTSPDILGDSRIVSKLLGLKKDGIDEVVLGQVQNMLASLTDKNQNAEINGGGEGKSLAQQEDELGRAKSVTVVHKSPGATSPKTRTSMRATFKDRKPKISSAVPSVAAQQKALVQPFMDWLSAICSFREVLDTIEPKQEEVKRLVSDLSLVDTTRKGLMRDLGVKSQLLVNARSQYEEDLAKLRLLQEQVECASGKANRASQIASALEGQVRRRWKEQLALLRSKDEDDTADGTVGADALVVSACQVYFGRLQPSARSVCLGAWMELLLDSGLKPSLATGFEHVSWNSAFAMKNSGGANATASLQSVVSDGDPPRKTSLPGLLGRADIQLGDSMEFTFPLGETLETDQSARVCAAWIDAGLPLNHDLIVQALMIAETLRDNAECFAQYAPPIPAFVIQVPLLTDPDGFGFAWLRKYRAGNGVFATVSAAATQAEVQTCLEQIAGNESTLAVVGFDGNVSTAVCRLILGYSRRFSTRDGNGKDFVLVLLRTRLKSSDAHRQLGHSVATFNFCASESADMASMVALQRMLKTVLLEQDDVAQAVVRVGAAFEGELERLSQTSFDFEKELSGLLLNCWPVAQCVGRLACSLGAFSKQRDLSPLKLALFDQGIAKHFETFWTALASSETGNIAWSVLFEKMVGIAESAENVLESSVSAADLVTLGAICRLEVEFSRRVFVAMQEYRAFDRLTAWRLFAENGAPQLSNGGARSTAKLGPFSRNPSGLRPRGVGGNMKRLQARLDLLRGQSRVTMVGQVESHVLSKLDVHARGNFGLDPFVERKLYGQHARLSLMDWRRILDSCFKLGQHEQQDLLDLDVILQRQVPVKALSLRLAQDPDQFLRRELERLECEDKFDSFERFVILASAVPTRLSETLRNFVHQHALEVKRMIMDAQISRKEGRPGGGHRKARLDARRGRKVSKANLNSRKSSAGPIFSPNPQVVSCKGLVEALRTFRAATPIIVKGGNLTNPAKATEVLRTLCLKEDPQAQFRFVPSPSLQTSWSEVAHSSRIDGRPIWLVVGDIATGRQFAIQQLKSTLEEHRVLERGRGAGEETPGTGKDDSSDTCLGAAVEPGVFLFLVAENDNETSKLREIAPHAWEVELKDGNQEEYNLGGRFKRLVSAWDNHPLNRGNSDAIWKTVATAVIFYFAVEWQLALHQRVERPCMKKVDVDVLLRDLASHSLLVLQERFARSADATVVSRFLDHNGGARVEYSDGKDGAHQAHKLSMLLDFANLREFWEEFHTLEQIDFCSILSLDAVAQVVTDVMSVAATHHIYRGSAAAVAKSRARLHYILESAEVCVPLTEQAHLEISLRVGHCAPEYTFVVQSVNYAERVTLFRGFDEPSDEARTDWFKTCGLDPKADSRFQARETARLRGVLSICFGLEHGKAPGASEPPAGVASGPLEVPTIEDGEALTCESRDALMDRVIRLEIRALNCSLKNSTGRSSNEKWRSSLDKVAQALISRQPLCDVALWMPGLREPRAVLWACLVHHQITGGFESLPACGLRCTFVRLNASPLLCISGLVLKGCKWNDALEQVEWQDLEGAPVRAPEIFVYDKATVDAAMLRNRMTLPFDPFLLQLHHRGDQVSPTAGGYYTILERAARARGAQRFCWEIWAALESR</sequence>
<feature type="compositionally biased region" description="Basic residues" evidence="2">
    <location>
        <begin position="5075"/>
        <end position="5091"/>
    </location>
</feature>
<feature type="region of interest" description="Disordered" evidence="2">
    <location>
        <begin position="4879"/>
        <end position="4903"/>
    </location>
</feature>